<keyword evidence="6 9" id="KW-0378">Hydrolase</keyword>
<evidence type="ECO:0000256" key="10">
    <source>
        <dbReference type="RuleBase" id="RU004181"/>
    </source>
</evidence>
<dbReference type="Pfam" id="PF01252">
    <property type="entry name" value="Peptidase_A8"/>
    <property type="match status" value="1"/>
</dbReference>
<name>A0A1G1XQC0_9BACT</name>
<proteinExistence type="inferred from homology"/>
<evidence type="ECO:0000256" key="9">
    <source>
        <dbReference type="HAMAP-Rule" id="MF_00161"/>
    </source>
</evidence>
<comment type="catalytic activity">
    <reaction evidence="9">
        <text>Release of signal peptides from bacterial membrane prolipoproteins. Hydrolyzes -Xaa-Yaa-Zaa-|-(S,diacylglyceryl)Cys-, in which Xaa is hydrophobic (preferably Leu), and Yaa (Ala or Ser) and Zaa (Gly or Ala) have small, neutral side chains.</text>
        <dbReference type="EC" id="3.4.23.36"/>
    </reaction>
</comment>
<keyword evidence="2 9" id="KW-1003">Cell membrane</keyword>
<dbReference type="EC" id="3.4.23.36" evidence="9"/>
<gene>
    <name evidence="9" type="primary">lspA</name>
    <name evidence="11" type="ORF">A2Y67_04160</name>
</gene>
<comment type="pathway">
    <text evidence="9">Protein modification; lipoprotein biosynthesis (signal peptide cleavage).</text>
</comment>
<accession>A0A1G1XQC0</accession>
<feature type="transmembrane region" description="Helical" evidence="9">
    <location>
        <begin position="6"/>
        <end position="25"/>
    </location>
</feature>
<evidence type="ECO:0000256" key="2">
    <source>
        <dbReference type="ARBA" id="ARBA00022475"/>
    </source>
</evidence>
<dbReference type="GO" id="GO:0006508">
    <property type="term" value="P:proteolysis"/>
    <property type="evidence" value="ECO:0007669"/>
    <property type="project" value="UniProtKB-KW"/>
</dbReference>
<comment type="similarity">
    <text evidence="1 9 10">Belongs to the peptidase A8 family.</text>
</comment>
<feature type="transmembrane region" description="Helical" evidence="9">
    <location>
        <begin position="61"/>
        <end position="81"/>
    </location>
</feature>
<keyword evidence="8 9" id="KW-0472">Membrane</keyword>
<evidence type="ECO:0000256" key="6">
    <source>
        <dbReference type="ARBA" id="ARBA00022801"/>
    </source>
</evidence>
<evidence type="ECO:0000313" key="12">
    <source>
        <dbReference type="Proteomes" id="UP000176260"/>
    </source>
</evidence>
<keyword evidence="3 9" id="KW-0645">Protease</keyword>
<evidence type="ECO:0000256" key="3">
    <source>
        <dbReference type="ARBA" id="ARBA00022670"/>
    </source>
</evidence>
<organism evidence="11 12">
    <name type="scientific">Candidatus Buchananbacteria bacterium RBG_13_39_9</name>
    <dbReference type="NCBI Taxonomy" id="1797531"/>
    <lineage>
        <taxon>Bacteria</taxon>
        <taxon>Candidatus Buchananiibacteriota</taxon>
    </lineage>
</organism>
<protein>
    <recommendedName>
        <fullName evidence="9">Lipoprotein signal peptidase</fullName>
        <ecNumber evidence="9">3.4.23.36</ecNumber>
    </recommendedName>
    <alternativeName>
        <fullName evidence="9">Prolipoprotein signal peptidase</fullName>
    </alternativeName>
    <alternativeName>
        <fullName evidence="9">Signal peptidase II</fullName>
        <shortName evidence="9">SPase II</shortName>
    </alternativeName>
</protein>
<dbReference type="AlphaFoldDB" id="A0A1G1XQC0"/>
<sequence>MGPKPWKIILIILSSLSFLILESIIKYSIVNKIPDEGFYLIPKILQIIYVPNYNIAFSLPLPKILILIIVVIILFILSYFWWINLVEGNCKMFLANSLLIIGAFSNFLDRILYGYVIDYINISIWPIFNLADCLIVAGIGIYAIIELRRSNNKTH</sequence>
<feature type="active site" evidence="9">
    <location>
        <position position="132"/>
    </location>
</feature>
<evidence type="ECO:0000256" key="5">
    <source>
        <dbReference type="ARBA" id="ARBA00022750"/>
    </source>
</evidence>
<evidence type="ECO:0000256" key="8">
    <source>
        <dbReference type="ARBA" id="ARBA00023136"/>
    </source>
</evidence>
<dbReference type="EMBL" id="MHIA01000023">
    <property type="protein sequence ID" value="OGY41806.1"/>
    <property type="molecule type" value="Genomic_DNA"/>
</dbReference>
<dbReference type="PANTHER" id="PTHR33695:SF1">
    <property type="entry name" value="LIPOPROTEIN SIGNAL PEPTIDASE"/>
    <property type="match status" value="1"/>
</dbReference>
<keyword evidence="7 9" id="KW-1133">Transmembrane helix</keyword>
<dbReference type="GO" id="GO:0004190">
    <property type="term" value="F:aspartic-type endopeptidase activity"/>
    <property type="evidence" value="ECO:0007669"/>
    <property type="project" value="UniProtKB-UniRule"/>
</dbReference>
<evidence type="ECO:0000256" key="7">
    <source>
        <dbReference type="ARBA" id="ARBA00022989"/>
    </source>
</evidence>
<feature type="transmembrane region" description="Helical" evidence="9">
    <location>
        <begin position="93"/>
        <end position="116"/>
    </location>
</feature>
<keyword evidence="5 9" id="KW-0064">Aspartyl protease</keyword>
<feature type="active site" evidence="9">
    <location>
        <position position="118"/>
    </location>
</feature>
<evidence type="ECO:0000256" key="4">
    <source>
        <dbReference type="ARBA" id="ARBA00022692"/>
    </source>
</evidence>
<dbReference type="HAMAP" id="MF_00161">
    <property type="entry name" value="LspA"/>
    <property type="match status" value="1"/>
</dbReference>
<keyword evidence="4 9" id="KW-0812">Transmembrane</keyword>
<evidence type="ECO:0000256" key="1">
    <source>
        <dbReference type="ARBA" id="ARBA00006139"/>
    </source>
</evidence>
<dbReference type="Proteomes" id="UP000176260">
    <property type="component" value="Unassembled WGS sequence"/>
</dbReference>
<reference evidence="11 12" key="1">
    <citation type="journal article" date="2016" name="Nat. Commun.">
        <title>Thousands of microbial genomes shed light on interconnected biogeochemical processes in an aquifer system.</title>
        <authorList>
            <person name="Anantharaman K."/>
            <person name="Brown C.T."/>
            <person name="Hug L.A."/>
            <person name="Sharon I."/>
            <person name="Castelle C.J."/>
            <person name="Probst A.J."/>
            <person name="Thomas B.C."/>
            <person name="Singh A."/>
            <person name="Wilkins M.J."/>
            <person name="Karaoz U."/>
            <person name="Brodie E.L."/>
            <person name="Williams K.H."/>
            <person name="Hubbard S.S."/>
            <person name="Banfield J.F."/>
        </authorList>
    </citation>
    <scope>NUCLEOTIDE SEQUENCE [LARGE SCALE GENOMIC DNA]</scope>
</reference>
<dbReference type="UniPathway" id="UPA00665"/>
<dbReference type="PANTHER" id="PTHR33695">
    <property type="entry name" value="LIPOPROTEIN SIGNAL PEPTIDASE"/>
    <property type="match status" value="1"/>
</dbReference>
<dbReference type="GO" id="GO:0005886">
    <property type="term" value="C:plasma membrane"/>
    <property type="evidence" value="ECO:0007669"/>
    <property type="project" value="UniProtKB-SubCell"/>
</dbReference>
<feature type="transmembrane region" description="Helical" evidence="9">
    <location>
        <begin position="122"/>
        <end position="145"/>
    </location>
</feature>
<dbReference type="PRINTS" id="PR00781">
    <property type="entry name" value="LIPOSIGPTASE"/>
</dbReference>
<comment type="function">
    <text evidence="9">This protein specifically catalyzes the removal of signal peptides from prolipoproteins.</text>
</comment>
<comment type="subcellular location">
    <subcellularLocation>
        <location evidence="9">Cell membrane</location>
        <topology evidence="9">Multi-pass membrane protein</topology>
    </subcellularLocation>
</comment>
<dbReference type="InterPro" id="IPR001872">
    <property type="entry name" value="Peptidase_A8"/>
</dbReference>
<evidence type="ECO:0000313" key="11">
    <source>
        <dbReference type="EMBL" id="OGY41806.1"/>
    </source>
</evidence>
<comment type="caution">
    <text evidence="11">The sequence shown here is derived from an EMBL/GenBank/DDBJ whole genome shotgun (WGS) entry which is preliminary data.</text>
</comment>